<dbReference type="Proteomes" id="UP000235388">
    <property type="component" value="Unassembled WGS sequence"/>
</dbReference>
<evidence type="ECO:0000256" key="1">
    <source>
        <dbReference type="SAM" id="MobiDB-lite"/>
    </source>
</evidence>
<dbReference type="AlphaFoldDB" id="A0A2N5W4F8"/>
<dbReference type="EMBL" id="PGCJ01000014">
    <property type="protein sequence ID" value="PLW57148.1"/>
    <property type="molecule type" value="Genomic_DNA"/>
</dbReference>
<accession>A0A2N5W4F8</accession>
<feature type="region of interest" description="Disordered" evidence="1">
    <location>
        <begin position="1"/>
        <end position="34"/>
    </location>
</feature>
<comment type="caution">
    <text evidence="2">The sequence shown here is derived from an EMBL/GenBank/DDBJ whole genome shotgun (WGS) entry which is preliminary data.</text>
</comment>
<keyword evidence="3" id="KW-1185">Reference proteome</keyword>
<evidence type="ECO:0000313" key="2">
    <source>
        <dbReference type="EMBL" id="PLW57148.1"/>
    </source>
</evidence>
<organism evidence="2 3">
    <name type="scientific">Puccinia coronata f. sp. avenae</name>
    <dbReference type="NCBI Taxonomy" id="200324"/>
    <lineage>
        <taxon>Eukaryota</taxon>
        <taxon>Fungi</taxon>
        <taxon>Dikarya</taxon>
        <taxon>Basidiomycota</taxon>
        <taxon>Pucciniomycotina</taxon>
        <taxon>Pucciniomycetes</taxon>
        <taxon>Pucciniales</taxon>
        <taxon>Pucciniaceae</taxon>
        <taxon>Puccinia</taxon>
    </lineage>
</organism>
<gene>
    <name evidence="2" type="ORF">PCANC_01931</name>
</gene>
<protein>
    <submittedName>
        <fullName evidence="2">Uncharacterized protein</fullName>
    </submittedName>
</protein>
<reference evidence="2 3" key="1">
    <citation type="submission" date="2017-11" db="EMBL/GenBank/DDBJ databases">
        <title>De novo assembly and phasing of dikaryotic genomes from two isolates of Puccinia coronata f. sp. avenae, the causal agent of oat crown rust.</title>
        <authorList>
            <person name="Miller M.E."/>
            <person name="Zhang Y."/>
            <person name="Omidvar V."/>
            <person name="Sperschneider J."/>
            <person name="Schwessinger B."/>
            <person name="Raley C."/>
            <person name="Palmer J.M."/>
            <person name="Garnica D."/>
            <person name="Upadhyaya N."/>
            <person name="Rathjen J."/>
            <person name="Taylor J.M."/>
            <person name="Park R.F."/>
            <person name="Dodds P.N."/>
            <person name="Hirsch C.D."/>
            <person name="Kianian S.F."/>
            <person name="Figueroa M."/>
        </authorList>
    </citation>
    <scope>NUCLEOTIDE SEQUENCE [LARGE SCALE GENOMIC DNA]</scope>
    <source>
        <strain evidence="2">12NC29</strain>
    </source>
</reference>
<evidence type="ECO:0000313" key="3">
    <source>
        <dbReference type="Proteomes" id="UP000235388"/>
    </source>
</evidence>
<name>A0A2N5W4F8_9BASI</name>
<proteinExistence type="predicted"/>
<sequence>MQKYSRPARGTPPVNTAAASSAVGGLRAAGRTGHSTRDMAAVASGMAVPVCRGHSISPTALRR</sequence>